<dbReference type="Proteomes" id="UP000031012">
    <property type="component" value="Unassembled WGS sequence"/>
</dbReference>
<dbReference type="PANTHER" id="PTHR34384:SF6">
    <property type="entry name" value="STAPHYLOFERRIN B SYNTHASE"/>
    <property type="match status" value="1"/>
</dbReference>
<organism evidence="4 5">
    <name type="scientific">Acinetobacter oleivorans</name>
    <dbReference type="NCBI Taxonomy" id="1148157"/>
    <lineage>
        <taxon>Bacteria</taxon>
        <taxon>Pseudomonadati</taxon>
        <taxon>Pseudomonadota</taxon>
        <taxon>Gammaproteobacteria</taxon>
        <taxon>Moraxellales</taxon>
        <taxon>Moraxellaceae</taxon>
        <taxon>Acinetobacter</taxon>
    </lineage>
</organism>
<feature type="domain" description="Aerobactin siderophore biosynthesis IucA/IucC-like C-terminal" evidence="3">
    <location>
        <begin position="386"/>
        <end position="530"/>
    </location>
</feature>
<dbReference type="Gene3D" id="1.10.510.40">
    <property type="match status" value="1"/>
</dbReference>
<dbReference type="InterPro" id="IPR007310">
    <property type="entry name" value="Aerobactin_biosyn_IucA/IucC_N"/>
</dbReference>
<accession>A0A0B2UI46</accession>
<dbReference type="Pfam" id="PF04183">
    <property type="entry name" value="IucA_IucC"/>
    <property type="match status" value="1"/>
</dbReference>
<dbReference type="AlphaFoldDB" id="A0A0B2UI46"/>
<evidence type="ECO:0000313" key="5">
    <source>
        <dbReference type="Proteomes" id="UP000031012"/>
    </source>
</evidence>
<dbReference type="GO" id="GO:0016881">
    <property type="term" value="F:acid-amino acid ligase activity"/>
    <property type="evidence" value="ECO:0007669"/>
    <property type="project" value="UniProtKB-ARBA"/>
</dbReference>
<dbReference type="EMBL" id="JHQK01000001">
    <property type="protein sequence ID" value="KHN68665.1"/>
    <property type="molecule type" value="Genomic_DNA"/>
</dbReference>
<protein>
    <submittedName>
        <fullName evidence="4">Siderophore biosynthesis protein</fullName>
    </submittedName>
</protein>
<dbReference type="Pfam" id="PF06276">
    <property type="entry name" value="FhuF"/>
    <property type="match status" value="1"/>
</dbReference>
<evidence type="ECO:0000259" key="2">
    <source>
        <dbReference type="Pfam" id="PF04183"/>
    </source>
</evidence>
<dbReference type="InterPro" id="IPR037455">
    <property type="entry name" value="LucA/IucC-like"/>
</dbReference>
<evidence type="ECO:0000313" key="4">
    <source>
        <dbReference type="EMBL" id="KHN68665.1"/>
    </source>
</evidence>
<gene>
    <name evidence="4" type="ORF">DH17_00135</name>
</gene>
<dbReference type="GO" id="GO:0019290">
    <property type="term" value="P:siderophore biosynthetic process"/>
    <property type="evidence" value="ECO:0007669"/>
    <property type="project" value="InterPro"/>
</dbReference>
<reference evidence="4 5" key="1">
    <citation type="submission" date="2014-03" db="EMBL/GenBank/DDBJ databases">
        <title>Genome sequence of the diesel-degrader and plant-growth promoter Acinetobacter oleivorans PF-1 isolated from the roots of poplar tree.</title>
        <authorList>
            <person name="Gkorezis P."/>
            <person name="van Hamme J."/>
            <person name="Rineau F."/>
            <person name="Vangronsveld J."/>
            <person name="Francetti A."/>
        </authorList>
    </citation>
    <scope>NUCLEOTIDE SEQUENCE [LARGE SCALE GENOMIC DNA]</scope>
    <source>
        <strain evidence="4 5">PF1</strain>
    </source>
</reference>
<sequence>MLDRIYTAQLQKTIDALYMENYGNFRDHISYKKPYLAITLNHESELYFSCLKVDGVNPFCVTQPEVLLHNILSNTTSKISISEVFTYLTKASWWPSPHHQKAIDYWLDNLVTAEKIPQILQSALSFSSPLIKSELLSLIADRPFHPFAHSKGELAPLTTQKEIEVYWWAFKKDDVINNMDSIPYKELLLSDSETNLITEKMAELSDDYLALPLLETQHRYLKFEENKYDGIDLIHVTTIGLPTSSLRTLIHNANPNLHLKLSTNAKTLGAIRSMPGRYLMNGHRAYDFLNEVINETPLLKNCLFLSNETHWWVLGKQEHIVKNLGVIGCQVRYLPDFCQDKNVTPITMSALSCTYVDPWEALGVEGDKWSLLKDLSVHFIQTFLTLWAKGIMPECHGQNTMVCYENNKFKCFILRDHDTLRICTPAIEESGFTPPTYTIDTSTPNNLIFSKNEDLFNYFITLGIQINLYPIALAALKYTDRTESDFWEMVQDIIHDFVETKPISEQTKSQIQTYLFDNNTWPFKQLLTPLFAQESDSTGMPSKIGTTSNPYHSLFVSSYETMDI</sequence>
<dbReference type="PANTHER" id="PTHR34384">
    <property type="entry name" value="L-2,3-DIAMINOPROPANOATE--CITRATE LIGASE"/>
    <property type="match status" value="1"/>
</dbReference>
<comment type="pathway">
    <text evidence="1">Siderophore biosynthesis.</text>
</comment>
<name>A0A0B2UI46_9GAMM</name>
<comment type="caution">
    <text evidence="4">The sequence shown here is derived from an EMBL/GenBank/DDBJ whole genome shotgun (WGS) entry which is preliminary data.</text>
</comment>
<evidence type="ECO:0000256" key="1">
    <source>
        <dbReference type="ARBA" id="ARBA00004924"/>
    </source>
</evidence>
<proteinExistence type="predicted"/>
<feature type="domain" description="Aerobactin siderophore biosynthesis IucA/IucC N-terminal" evidence="2">
    <location>
        <begin position="138"/>
        <end position="351"/>
    </location>
</feature>
<dbReference type="InterPro" id="IPR022770">
    <property type="entry name" value="IucA/IucC-like_C"/>
</dbReference>
<evidence type="ECO:0000259" key="3">
    <source>
        <dbReference type="Pfam" id="PF06276"/>
    </source>
</evidence>